<dbReference type="AlphaFoldDB" id="A0A6J6BYZ9"/>
<accession>A0A6J6BYZ9</accession>
<protein>
    <submittedName>
        <fullName evidence="1">Unannotated protein</fullName>
    </submittedName>
</protein>
<name>A0A6J6BYZ9_9ZZZZ</name>
<evidence type="ECO:0000313" key="1">
    <source>
        <dbReference type="EMBL" id="CAB4543443.1"/>
    </source>
</evidence>
<gene>
    <name evidence="1" type="ORF">UFOPK1446_00535</name>
</gene>
<proteinExistence type="predicted"/>
<organism evidence="1">
    <name type="scientific">freshwater metagenome</name>
    <dbReference type="NCBI Taxonomy" id="449393"/>
    <lineage>
        <taxon>unclassified sequences</taxon>
        <taxon>metagenomes</taxon>
        <taxon>ecological metagenomes</taxon>
    </lineage>
</organism>
<dbReference type="EMBL" id="CAEZSO010000091">
    <property type="protein sequence ID" value="CAB4543443.1"/>
    <property type="molecule type" value="Genomic_DNA"/>
</dbReference>
<sequence>MVGLDLKSQFPIDVPAVSEFMMLPRHAPIKMSVMSGPAVNPPRFELLEFNDADGKAIAGRPLAPGCLVVGLRVEDVSSALKALAAGGADTYSLVEADGITGEREHAAFATTPGGLDLELRGPLDA</sequence>
<dbReference type="SUPFAM" id="SSF54593">
    <property type="entry name" value="Glyoxalase/Bleomycin resistance protein/Dihydroxybiphenyl dioxygenase"/>
    <property type="match status" value="1"/>
</dbReference>
<dbReference type="InterPro" id="IPR029068">
    <property type="entry name" value="Glyas_Bleomycin-R_OHBP_Dase"/>
</dbReference>
<dbReference type="Gene3D" id="3.10.180.10">
    <property type="entry name" value="2,3-Dihydroxybiphenyl 1,2-Dioxygenase, domain 1"/>
    <property type="match status" value="1"/>
</dbReference>
<reference evidence="1" key="1">
    <citation type="submission" date="2020-05" db="EMBL/GenBank/DDBJ databases">
        <authorList>
            <person name="Chiriac C."/>
            <person name="Salcher M."/>
            <person name="Ghai R."/>
            <person name="Kavagutti S V."/>
        </authorList>
    </citation>
    <scope>NUCLEOTIDE SEQUENCE</scope>
</reference>